<evidence type="ECO:0000256" key="5">
    <source>
        <dbReference type="SAM" id="Phobius"/>
    </source>
</evidence>
<accession>A0A9P0ABV9</accession>
<dbReference type="InterPro" id="IPR006694">
    <property type="entry name" value="Fatty_acid_hydroxylase"/>
</dbReference>
<dbReference type="GO" id="GO:0005506">
    <property type="term" value="F:iron ion binding"/>
    <property type="evidence" value="ECO:0007669"/>
    <property type="project" value="InterPro"/>
</dbReference>
<dbReference type="Proteomes" id="UP001152759">
    <property type="component" value="Chromosome 4"/>
</dbReference>
<dbReference type="GO" id="GO:0008610">
    <property type="term" value="P:lipid biosynthetic process"/>
    <property type="evidence" value="ECO:0007669"/>
    <property type="project" value="InterPro"/>
</dbReference>
<dbReference type="GO" id="GO:0016491">
    <property type="term" value="F:oxidoreductase activity"/>
    <property type="evidence" value="ECO:0007669"/>
    <property type="project" value="InterPro"/>
</dbReference>
<dbReference type="KEGG" id="btab:109032888"/>
<keyword evidence="4 5" id="KW-0472">Membrane</keyword>
<organism evidence="7 8">
    <name type="scientific">Bemisia tabaci</name>
    <name type="common">Sweetpotato whitefly</name>
    <name type="synonym">Aleurodes tabaci</name>
    <dbReference type="NCBI Taxonomy" id="7038"/>
    <lineage>
        <taxon>Eukaryota</taxon>
        <taxon>Metazoa</taxon>
        <taxon>Ecdysozoa</taxon>
        <taxon>Arthropoda</taxon>
        <taxon>Hexapoda</taxon>
        <taxon>Insecta</taxon>
        <taxon>Pterygota</taxon>
        <taxon>Neoptera</taxon>
        <taxon>Paraneoptera</taxon>
        <taxon>Hemiptera</taxon>
        <taxon>Sternorrhyncha</taxon>
        <taxon>Aleyrodoidea</taxon>
        <taxon>Aleyrodidae</taxon>
        <taxon>Aleyrodinae</taxon>
        <taxon>Bemisia</taxon>
    </lineage>
</organism>
<keyword evidence="8" id="KW-1185">Reference proteome</keyword>
<gene>
    <name evidence="7" type="ORF">BEMITA_LOCUS7000</name>
</gene>
<evidence type="ECO:0000256" key="4">
    <source>
        <dbReference type="ARBA" id="ARBA00023136"/>
    </source>
</evidence>
<dbReference type="PANTHER" id="PTHR11863">
    <property type="entry name" value="STEROL DESATURASE"/>
    <property type="match status" value="1"/>
</dbReference>
<evidence type="ECO:0000256" key="2">
    <source>
        <dbReference type="ARBA" id="ARBA00022692"/>
    </source>
</evidence>
<evidence type="ECO:0000256" key="3">
    <source>
        <dbReference type="ARBA" id="ARBA00022989"/>
    </source>
</evidence>
<feature type="transmembrane region" description="Helical" evidence="5">
    <location>
        <begin position="122"/>
        <end position="143"/>
    </location>
</feature>
<protein>
    <recommendedName>
        <fullName evidence="6">Fatty acid hydroxylase domain-containing protein</fullName>
    </recommendedName>
</protein>
<evidence type="ECO:0000256" key="1">
    <source>
        <dbReference type="ARBA" id="ARBA00004370"/>
    </source>
</evidence>
<name>A0A9P0ABV9_BEMTA</name>
<evidence type="ECO:0000313" key="8">
    <source>
        <dbReference type="Proteomes" id="UP001152759"/>
    </source>
</evidence>
<dbReference type="InterPro" id="IPR050307">
    <property type="entry name" value="Sterol_Desaturase_Related"/>
</dbReference>
<feature type="transmembrane region" description="Helical" evidence="5">
    <location>
        <begin position="42"/>
        <end position="63"/>
    </location>
</feature>
<dbReference type="GO" id="GO:0016020">
    <property type="term" value="C:membrane"/>
    <property type="evidence" value="ECO:0007669"/>
    <property type="project" value="UniProtKB-SubCell"/>
</dbReference>
<evidence type="ECO:0000259" key="6">
    <source>
        <dbReference type="Pfam" id="PF04116"/>
    </source>
</evidence>
<sequence>MAKELMQFVEGNAWSNEVVLGALLPKGWWAPLPHTCRTWLRIYTAGTIVYLMTGILWCASIYYSRHCGRIPKEAVPSIRSMLLHIKISMQSLPFYSGLPTLIEYVVEKGWTKCYAKLGEVSWATYIGNTITYLMIIEFGIYWMHRWLHTVKPLYTHLHASHHIYSSPDTISPFAGLAFHPLDGLMQAFPHLPALFLVPMHFPTHLALFFFEALWTANIHDNIHGRVWPIMGAGYHGLHHTTHRNCNYGHYTVCMDWLFGTLHTPPADTDKIKGLSE</sequence>
<keyword evidence="3 5" id="KW-1133">Transmembrane helix</keyword>
<dbReference type="AlphaFoldDB" id="A0A9P0ABV9"/>
<proteinExistence type="predicted"/>
<dbReference type="Pfam" id="PF04116">
    <property type="entry name" value="FA_hydroxylase"/>
    <property type="match status" value="1"/>
</dbReference>
<comment type="subcellular location">
    <subcellularLocation>
        <location evidence="1">Membrane</location>
    </subcellularLocation>
</comment>
<keyword evidence="2 5" id="KW-0812">Transmembrane</keyword>
<evidence type="ECO:0000313" key="7">
    <source>
        <dbReference type="EMBL" id="CAH0388056.1"/>
    </source>
</evidence>
<reference evidence="7" key="1">
    <citation type="submission" date="2021-12" db="EMBL/GenBank/DDBJ databases">
        <authorList>
            <person name="King R."/>
        </authorList>
    </citation>
    <scope>NUCLEOTIDE SEQUENCE</scope>
</reference>
<dbReference type="EMBL" id="OU963865">
    <property type="protein sequence ID" value="CAH0388056.1"/>
    <property type="molecule type" value="Genomic_DNA"/>
</dbReference>
<feature type="domain" description="Fatty acid hydroxylase" evidence="6">
    <location>
        <begin position="130"/>
        <end position="260"/>
    </location>
</feature>